<gene>
    <name evidence="2" type="ORF">EWF95_09595</name>
</gene>
<feature type="compositionally biased region" description="Acidic residues" evidence="1">
    <location>
        <begin position="202"/>
        <end position="219"/>
    </location>
</feature>
<keyword evidence="3" id="KW-1185">Reference proteome</keyword>
<evidence type="ECO:0000313" key="2">
    <source>
        <dbReference type="EMBL" id="TQQ80721.1"/>
    </source>
</evidence>
<dbReference type="OrthoDB" id="271582at2157"/>
<dbReference type="RefSeq" id="WP_142443832.1">
    <property type="nucleotide sequence ID" value="NZ_SESI01000002.1"/>
</dbReference>
<dbReference type="Proteomes" id="UP000315385">
    <property type="component" value="Unassembled WGS sequence"/>
</dbReference>
<evidence type="ECO:0000313" key="3">
    <source>
        <dbReference type="Proteomes" id="UP000315385"/>
    </source>
</evidence>
<accession>A0A544QP86</accession>
<name>A0A544QP86_9EURY</name>
<dbReference type="EMBL" id="SESI01000002">
    <property type="protein sequence ID" value="TQQ80721.1"/>
    <property type="molecule type" value="Genomic_DNA"/>
</dbReference>
<proteinExistence type="predicted"/>
<organism evidence="2 3">
    <name type="scientific">Halonotius roseus</name>
    <dbReference type="NCBI Taxonomy" id="2511997"/>
    <lineage>
        <taxon>Archaea</taxon>
        <taxon>Methanobacteriati</taxon>
        <taxon>Methanobacteriota</taxon>
        <taxon>Stenosarchaea group</taxon>
        <taxon>Halobacteria</taxon>
        <taxon>Halobacteriales</taxon>
        <taxon>Haloferacaceae</taxon>
        <taxon>Halonotius</taxon>
    </lineage>
</organism>
<dbReference type="AlphaFoldDB" id="A0A544QP86"/>
<feature type="region of interest" description="Disordered" evidence="1">
    <location>
        <begin position="197"/>
        <end position="223"/>
    </location>
</feature>
<dbReference type="SUPFAM" id="SSF58100">
    <property type="entry name" value="Bacterial hemolysins"/>
    <property type="match status" value="1"/>
</dbReference>
<evidence type="ECO:0000256" key="1">
    <source>
        <dbReference type="SAM" id="MobiDB-lite"/>
    </source>
</evidence>
<comment type="caution">
    <text evidence="2">The sequence shown here is derived from an EMBL/GenBank/DDBJ whole genome shotgun (WGS) entry which is preliminary data.</text>
</comment>
<reference evidence="2 3" key="1">
    <citation type="submission" date="2019-02" db="EMBL/GenBank/DDBJ databases">
        <title>Halonotius sp. a new haloqrchaeon isolated from saline water.</title>
        <authorList>
            <person name="Duran-Viseras A."/>
            <person name="Sanchez-Porro C."/>
            <person name="Ventosa A."/>
        </authorList>
    </citation>
    <scope>NUCLEOTIDE SEQUENCE [LARGE SCALE GENOMIC DNA]</scope>
    <source>
        <strain evidence="2 3">F9-27</strain>
    </source>
</reference>
<sequence>MTEADADDTELDGLAIERAVDIVGTADADPGELRETLAIVAEDGVVSRAAVDDALANASMVVTTAETRVELAGDKLDNARATAPSTSDLAFVSDRVDNFDTRLAHIETRADDLGEALQEVLSMKADGDLYEIARRIRRLTNAATEVQQAADDLQLELDTFESWLTDADRRVDELTADIDALADSLSELSDVVDQLEARGTGDDSDAGDDADDAENDPESEAASRWAAARVRHRVLSLMLTDLHAELTAVQTWAEREAVTSPSEIEPRLDEIQDSHTALGERLTACADPEWTARFDEQLTALDEALTEMEPPVVWADVDAVVAEHRPAIE</sequence>
<protein>
    <submittedName>
        <fullName evidence="2">Halo transducer protein</fullName>
    </submittedName>
</protein>